<organism evidence="1 2">
    <name type="scientific">Eumeta variegata</name>
    <name type="common">Bagworm moth</name>
    <name type="synonym">Eumeta japonica</name>
    <dbReference type="NCBI Taxonomy" id="151549"/>
    <lineage>
        <taxon>Eukaryota</taxon>
        <taxon>Metazoa</taxon>
        <taxon>Ecdysozoa</taxon>
        <taxon>Arthropoda</taxon>
        <taxon>Hexapoda</taxon>
        <taxon>Insecta</taxon>
        <taxon>Pterygota</taxon>
        <taxon>Neoptera</taxon>
        <taxon>Endopterygota</taxon>
        <taxon>Lepidoptera</taxon>
        <taxon>Glossata</taxon>
        <taxon>Ditrysia</taxon>
        <taxon>Tineoidea</taxon>
        <taxon>Psychidae</taxon>
        <taxon>Oiketicinae</taxon>
        <taxon>Eumeta</taxon>
    </lineage>
</organism>
<dbReference type="Proteomes" id="UP000299102">
    <property type="component" value="Unassembled WGS sequence"/>
</dbReference>
<keyword evidence="2" id="KW-1185">Reference proteome</keyword>
<proteinExistence type="predicted"/>
<accession>A0A4C1Y9F6</accession>
<sequence>MLFTAPFLMRMYYLLEWTVFAAKYTGEFKIQFRLDISEQSWSTMQEIVPRNKIARTRRPPRRATPRLLPGPHRRLKIFIACKLKLHGAEACVSGAVGSCRSSRGR</sequence>
<protein>
    <submittedName>
        <fullName evidence="1">Uncharacterized protein</fullName>
    </submittedName>
</protein>
<evidence type="ECO:0000313" key="1">
    <source>
        <dbReference type="EMBL" id="GBP71167.1"/>
    </source>
</evidence>
<comment type="caution">
    <text evidence="1">The sequence shown here is derived from an EMBL/GenBank/DDBJ whole genome shotgun (WGS) entry which is preliminary data.</text>
</comment>
<gene>
    <name evidence="1" type="ORF">EVAR_89514_1</name>
</gene>
<reference evidence="1 2" key="1">
    <citation type="journal article" date="2019" name="Commun. Biol.">
        <title>The bagworm genome reveals a unique fibroin gene that provides high tensile strength.</title>
        <authorList>
            <person name="Kono N."/>
            <person name="Nakamura H."/>
            <person name="Ohtoshi R."/>
            <person name="Tomita M."/>
            <person name="Numata K."/>
            <person name="Arakawa K."/>
        </authorList>
    </citation>
    <scope>NUCLEOTIDE SEQUENCE [LARGE SCALE GENOMIC DNA]</scope>
</reference>
<name>A0A4C1Y9F6_EUMVA</name>
<evidence type="ECO:0000313" key="2">
    <source>
        <dbReference type="Proteomes" id="UP000299102"/>
    </source>
</evidence>
<dbReference type="EMBL" id="BGZK01001099">
    <property type="protein sequence ID" value="GBP71167.1"/>
    <property type="molecule type" value="Genomic_DNA"/>
</dbReference>
<dbReference type="AlphaFoldDB" id="A0A4C1Y9F6"/>